<sequence length="42" mass="4744">LDLPGFDDLVMKSWNSFVLDDSKGVMVDGDWIDDPDLVKQAF</sequence>
<accession>A0A699UQ49</accession>
<organism evidence="1">
    <name type="scientific">Tanacetum cinerariifolium</name>
    <name type="common">Dalmatian daisy</name>
    <name type="synonym">Chrysanthemum cinerariifolium</name>
    <dbReference type="NCBI Taxonomy" id="118510"/>
    <lineage>
        <taxon>Eukaryota</taxon>
        <taxon>Viridiplantae</taxon>
        <taxon>Streptophyta</taxon>
        <taxon>Embryophyta</taxon>
        <taxon>Tracheophyta</taxon>
        <taxon>Spermatophyta</taxon>
        <taxon>Magnoliopsida</taxon>
        <taxon>eudicotyledons</taxon>
        <taxon>Gunneridae</taxon>
        <taxon>Pentapetalae</taxon>
        <taxon>asterids</taxon>
        <taxon>campanulids</taxon>
        <taxon>Asterales</taxon>
        <taxon>Asteraceae</taxon>
        <taxon>Asteroideae</taxon>
        <taxon>Anthemideae</taxon>
        <taxon>Anthemidinae</taxon>
        <taxon>Tanacetum</taxon>
    </lineage>
</organism>
<name>A0A699UQ49_TANCI</name>
<evidence type="ECO:0000313" key="1">
    <source>
        <dbReference type="EMBL" id="GFD24620.1"/>
    </source>
</evidence>
<dbReference type="EMBL" id="BKCJ011353836">
    <property type="protein sequence ID" value="GFD24620.1"/>
    <property type="molecule type" value="Genomic_DNA"/>
</dbReference>
<gene>
    <name evidence="1" type="ORF">Tci_896589</name>
</gene>
<protein>
    <recommendedName>
        <fullName evidence="2">RNA-directed DNA polymerase, eukaryota</fullName>
    </recommendedName>
</protein>
<comment type="caution">
    <text evidence="1">The sequence shown here is derived from an EMBL/GenBank/DDBJ whole genome shotgun (WGS) entry which is preliminary data.</text>
</comment>
<evidence type="ECO:0008006" key="2">
    <source>
        <dbReference type="Google" id="ProtNLM"/>
    </source>
</evidence>
<feature type="non-terminal residue" evidence="1">
    <location>
        <position position="1"/>
    </location>
</feature>
<reference evidence="1" key="1">
    <citation type="journal article" date="2019" name="Sci. Rep.">
        <title>Draft genome of Tanacetum cinerariifolium, the natural source of mosquito coil.</title>
        <authorList>
            <person name="Yamashiro T."/>
            <person name="Shiraishi A."/>
            <person name="Satake H."/>
            <person name="Nakayama K."/>
        </authorList>
    </citation>
    <scope>NUCLEOTIDE SEQUENCE</scope>
</reference>
<proteinExistence type="predicted"/>
<dbReference type="AlphaFoldDB" id="A0A699UQ49"/>